<reference evidence="4" key="1">
    <citation type="submission" date="2024-05" db="EMBL/GenBank/DDBJ databases">
        <title>Planctomycetes of the genus Singulisphaera possess chitinolytic capabilities.</title>
        <authorList>
            <person name="Ivanova A."/>
        </authorList>
    </citation>
    <scope>NUCLEOTIDE SEQUENCE</scope>
    <source>
        <strain evidence="4">Ch08T</strain>
    </source>
</reference>
<evidence type="ECO:0000256" key="1">
    <source>
        <dbReference type="ARBA" id="ARBA00022723"/>
    </source>
</evidence>
<dbReference type="SUPFAM" id="SSF56784">
    <property type="entry name" value="HAD-like"/>
    <property type="match status" value="1"/>
</dbReference>
<keyword evidence="1" id="KW-0479">Metal-binding</keyword>
<dbReference type="EMBL" id="CP155447">
    <property type="protein sequence ID" value="XBH06173.1"/>
    <property type="molecule type" value="Genomic_DNA"/>
</dbReference>
<dbReference type="GO" id="GO:0016791">
    <property type="term" value="F:phosphatase activity"/>
    <property type="evidence" value="ECO:0007669"/>
    <property type="project" value="TreeGrafter"/>
</dbReference>
<accession>A0AAU7CL64</accession>
<dbReference type="AlphaFoldDB" id="A0AAU7CL64"/>
<organism evidence="4">
    <name type="scientific">Singulisphaera sp. Ch08</name>
    <dbReference type="NCBI Taxonomy" id="3120278"/>
    <lineage>
        <taxon>Bacteria</taxon>
        <taxon>Pseudomonadati</taxon>
        <taxon>Planctomycetota</taxon>
        <taxon>Planctomycetia</taxon>
        <taxon>Isosphaerales</taxon>
        <taxon>Isosphaeraceae</taxon>
        <taxon>Singulisphaera</taxon>
    </lineage>
</organism>
<proteinExistence type="predicted"/>
<keyword evidence="3" id="KW-0460">Magnesium</keyword>
<protein>
    <submittedName>
        <fullName evidence="4">HAD family hydrolase</fullName>
        <ecNumber evidence="4">3.1.3.-</ecNumber>
    </submittedName>
</protein>
<dbReference type="SFLD" id="SFLDS00003">
    <property type="entry name" value="Haloacid_Dehalogenase"/>
    <property type="match status" value="1"/>
</dbReference>
<dbReference type="SFLD" id="SFLDG01129">
    <property type="entry name" value="C1.5:_HAD__Beta-PGM__Phosphata"/>
    <property type="match status" value="1"/>
</dbReference>
<dbReference type="Pfam" id="PF13419">
    <property type="entry name" value="HAD_2"/>
    <property type="match status" value="1"/>
</dbReference>
<dbReference type="InterPro" id="IPR023214">
    <property type="entry name" value="HAD_sf"/>
</dbReference>
<dbReference type="InterPro" id="IPR036412">
    <property type="entry name" value="HAD-like_sf"/>
</dbReference>
<dbReference type="InterPro" id="IPR041492">
    <property type="entry name" value="HAD_2"/>
</dbReference>
<evidence type="ECO:0000256" key="2">
    <source>
        <dbReference type="ARBA" id="ARBA00022801"/>
    </source>
</evidence>
<evidence type="ECO:0000313" key="4">
    <source>
        <dbReference type="EMBL" id="XBH06173.1"/>
    </source>
</evidence>
<dbReference type="Gene3D" id="3.40.50.1000">
    <property type="entry name" value="HAD superfamily/HAD-like"/>
    <property type="match status" value="1"/>
</dbReference>
<dbReference type="RefSeq" id="WP_406699023.1">
    <property type="nucleotide sequence ID" value="NZ_CP155447.1"/>
</dbReference>
<dbReference type="Gene3D" id="1.10.150.520">
    <property type="match status" value="1"/>
</dbReference>
<dbReference type="InterPro" id="IPR051400">
    <property type="entry name" value="HAD-like_hydrolase"/>
</dbReference>
<keyword evidence="2 4" id="KW-0378">Hydrolase</keyword>
<name>A0AAU7CL64_9BACT</name>
<evidence type="ECO:0000256" key="3">
    <source>
        <dbReference type="ARBA" id="ARBA00022842"/>
    </source>
</evidence>
<dbReference type="GO" id="GO:0046872">
    <property type="term" value="F:metal ion binding"/>
    <property type="evidence" value="ECO:0007669"/>
    <property type="project" value="UniProtKB-KW"/>
</dbReference>
<dbReference type="EC" id="3.1.3.-" evidence="4"/>
<sequence length="223" mass="24760">MRRLLVFDLDDTLYPERSFVLSGFRASSDWLEARHSVSGFYDQAAGLFEEGLRGTIFNEALARVGLAAEDAMVKSLIEVYRGHAPRIALHEDAVWALDHFGAKLALGLLTDGYAATQRNKVAALDIAGRFQTIVYTDDLGRERWKPSPAPYLKIMEATGRSGVECIYVADNPLKDFVAPNALGWMTVQVLRDGGEYANVVASEGHQAQHRVTDLYRLEQLICV</sequence>
<dbReference type="PANTHER" id="PTHR46470">
    <property type="entry name" value="N-ACYLNEURAMINATE-9-PHOSPHATASE"/>
    <property type="match status" value="1"/>
</dbReference>
<dbReference type="PANTHER" id="PTHR46470:SF2">
    <property type="entry name" value="GLYCERALDEHYDE 3-PHOSPHATE PHOSPHATASE"/>
    <property type="match status" value="1"/>
</dbReference>
<gene>
    <name evidence="4" type="ORF">V5E97_09090</name>
</gene>